<dbReference type="SMART" id="SM00650">
    <property type="entry name" value="rADc"/>
    <property type="match status" value="1"/>
</dbReference>
<dbReference type="STRING" id="1702221.AALO17_27190"/>
<organism evidence="10 12">
    <name type="scientific">Faecalibaculum rodentium</name>
    <dbReference type="NCBI Taxonomy" id="1702221"/>
    <lineage>
        <taxon>Bacteria</taxon>
        <taxon>Bacillati</taxon>
        <taxon>Bacillota</taxon>
        <taxon>Erysipelotrichia</taxon>
        <taxon>Erysipelotrichales</taxon>
        <taxon>Erysipelotrichaceae</taxon>
        <taxon>Faecalibaculum</taxon>
    </lineage>
</organism>
<dbReference type="PANTHER" id="PTHR11727:SF7">
    <property type="entry name" value="DIMETHYLADENOSINE TRANSFERASE-RELATED"/>
    <property type="match status" value="1"/>
</dbReference>
<dbReference type="EMBL" id="CP011391">
    <property type="protein sequence ID" value="AMK55853.1"/>
    <property type="molecule type" value="Genomic_DNA"/>
</dbReference>
<dbReference type="InterPro" id="IPR023165">
    <property type="entry name" value="rRNA_Ade_diMease-like_C"/>
</dbReference>
<dbReference type="OrthoDB" id="9814755at2"/>
<dbReference type="EC" id="2.1.1.182" evidence="7"/>
<dbReference type="Pfam" id="PF00398">
    <property type="entry name" value="RrnaAD"/>
    <property type="match status" value="1"/>
</dbReference>
<dbReference type="InterPro" id="IPR020596">
    <property type="entry name" value="rRNA_Ade_Mease_Trfase_CS"/>
</dbReference>
<evidence type="ECO:0000259" key="9">
    <source>
        <dbReference type="SMART" id="SM00650"/>
    </source>
</evidence>
<dbReference type="Proteomes" id="UP000069771">
    <property type="component" value="Chromosome"/>
</dbReference>
<dbReference type="InterPro" id="IPR029063">
    <property type="entry name" value="SAM-dependent_MTases_sf"/>
</dbReference>
<dbReference type="RefSeq" id="WP_067559880.1">
    <property type="nucleotide sequence ID" value="NZ_CAJTBG010000006.1"/>
</dbReference>
<evidence type="ECO:0000313" key="10">
    <source>
        <dbReference type="EMBL" id="AMK55853.1"/>
    </source>
</evidence>
<dbReference type="InterPro" id="IPR011530">
    <property type="entry name" value="rRNA_adenine_dimethylase"/>
</dbReference>
<dbReference type="GO" id="GO:0052908">
    <property type="term" value="F:16S rRNA (adenine(1518)-N(6)/adenine(1519)-N(6))-dimethyltransferase activity"/>
    <property type="evidence" value="ECO:0007669"/>
    <property type="project" value="UniProtKB-EC"/>
</dbReference>
<feature type="binding site" evidence="7 8">
    <location>
        <position position="77"/>
    </location>
    <ligand>
        <name>S-adenosyl-L-methionine</name>
        <dbReference type="ChEBI" id="CHEBI:59789"/>
    </ligand>
</feature>
<reference evidence="11 13" key="2">
    <citation type="submission" date="2016-11" db="EMBL/GenBank/DDBJ databases">
        <title>Description of two novel members of the family Erysipelotrichaceae: Ileibacterium lipovorans gen. nov., sp. nov. and Dubosiella newyorkensis, gen. nov., sp. nov.</title>
        <authorList>
            <person name="Cox L.M."/>
            <person name="Sohn J."/>
            <person name="Tyrrell K.L."/>
            <person name="Citron D.M."/>
            <person name="Lawson P.A."/>
            <person name="Patel N.B."/>
            <person name="Iizumi T."/>
            <person name="Perez-Perez G.I."/>
            <person name="Goldstein E.J."/>
            <person name="Blaser M.J."/>
        </authorList>
    </citation>
    <scope>NUCLEOTIDE SEQUENCE [LARGE SCALE GENOMIC DNA]</scope>
    <source>
        <strain evidence="11 13">NYU-BL-K8</strain>
    </source>
</reference>
<dbReference type="Gene3D" id="1.10.8.100">
    <property type="entry name" value="Ribosomal RNA adenine dimethylase-like, domain 2"/>
    <property type="match status" value="1"/>
</dbReference>
<dbReference type="InterPro" id="IPR020598">
    <property type="entry name" value="rRNA_Ade_methylase_Trfase_N"/>
</dbReference>
<reference evidence="10 12" key="1">
    <citation type="journal article" date="2016" name="Gut Pathog.">
        <title>Whole genome sequencing of "Faecalibaculum rodentium" ALO17, isolated from C57BL/6J laboratory mouse feces.</title>
        <authorList>
            <person name="Lim S."/>
            <person name="Chang D.H."/>
            <person name="Ahn S."/>
            <person name="Kim B.C."/>
        </authorList>
    </citation>
    <scope>NUCLEOTIDE SEQUENCE [LARGE SCALE GENOMIC DNA]</scope>
    <source>
        <strain evidence="10 12">Alo17</strain>
    </source>
</reference>
<dbReference type="AlphaFoldDB" id="A0A140DYX6"/>
<keyword evidence="5 7" id="KW-0949">S-adenosyl-L-methionine</keyword>
<evidence type="ECO:0000256" key="3">
    <source>
        <dbReference type="ARBA" id="ARBA00022603"/>
    </source>
</evidence>
<dbReference type="PATRIC" id="fig|1702221.3.peg.2648"/>
<proteinExistence type="inferred from homology"/>
<feature type="binding site" evidence="7 8">
    <location>
        <position position="29"/>
    </location>
    <ligand>
        <name>S-adenosyl-L-methionine</name>
        <dbReference type="ChEBI" id="CHEBI:59789"/>
    </ligand>
</feature>
<dbReference type="Proteomes" id="UP000186758">
    <property type="component" value="Unassembled WGS sequence"/>
</dbReference>
<gene>
    <name evidence="7" type="primary">rsmA</name>
    <name evidence="7" type="synonym">ksgA</name>
    <name evidence="10" type="ORF">AALO17_27190</name>
    <name evidence="11" type="ORF">BO223_01020</name>
</gene>
<dbReference type="FunFam" id="1.10.8.100:FF:000001">
    <property type="entry name" value="Ribosomal RNA small subunit methyltransferase A"/>
    <property type="match status" value="1"/>
</dbReference>
<evidence type="ECO:0000256" key="7">
    <source>
        <dbReference type="HAMAP-Rule" id="MF_00607"/>
    </source>
</evidence>
<name>A0A140DYX6_9FIRM</name>
<dbReference type="GO" id="GO:0005829">
    <property type="term" value="C:cytosol"/>
    <property type="evidence" value="ECO:0007669"/>
    <property type="project" value="TreeGrafter"/>
</dbReference>
<dbReference type="GeneID" id="78479187"/>
<evidence type="ECO:0000313" key="12">
    <source>
        <dbReference type="Proteomes" id="UP000069771"/>
    </source>
</evidence>
<evidence type="ECO:0000256" key="1">
    <source>
        <dbReference type="ARBA" id="ARBA00022490"/>
    </source>
</evidence>
<keyword evidence="4 7" id="KW-0808">Transferase</keyword>
<evidence type="ECO:0000256" key="4">
    <source>
        <dbReference type="ARBA" id="ARBA00022679"/>
    </source>
</evidence>
<dbReference type="CDD" id="cd02440">
    <property type="entry name" value="AdoMet_MTases"/>
    <property type="match status" value="1"/>
</dbReference>
<dbReference type="KEGG" id="fro:AALO17_27190"/>
<comment type="subcellular location">
    <subcellularLocation>
        <location evidence="7">Cytoplasm</location>
    </subcellularLocation>
</comment>
<comment type="function">
    <text evidence="7">Specifically dimethylates two adjacent adenosines (A1518 and A1519) in the loop of a conserved hairpin near the 3'-end of 16S rRNA in the 30S particle. May play a critical role in biogenesis of 30S subunits.</text>
</comment>
<feature type="domain" description="Ribosomal RNA adenine methylase transferase N-terminal" evidence="9">
    <location>
        <begin position="36"/>
        <end position="211"/>
    </location>
</feature>
<keyword evidence="6 7" id="KW-0694">RNA-binding</keyword>
<keyword evidence="1 7" id="KW-0963">Cytoplasm</keyword>
<dbReference type="GO" id="GO:0003723">
    <property type="term" value="F:RNA binding"/>
    <property type="evidence" value="ECO:0007669"/>
    <property type="project" value="UniProtKB-UniRule"/>
</dbReference>
<evidence type="ECO:0000313" key="11">
    <source>
        <dbReference type="EMBL" id="OLU47094.1"/>
    </source>
</evidence>
<dbReference type="SUPFAM" id="SSF53335">
    <property type="entry name" value="S-adenosyl-L-methionine-dependent methyltransferases"/>
    <property type="match status" value="1"/>
</dbReference>
<comment type="similarity">
    <text evidence="7">Belongs to the class I-like SAM-binding methyltransferase superfamily. rRNA adenine N(6)-methyltransferase family. RsmA subfamily.</text>
</comment>
<dbReference type="PROSITE" id="PS51689">
    <property type="entry name" value="SAM_RNA_A_N6_MT"/>
    <property type="match status" value="1"/>
</dbReference>
<sequence>MQEAIATVRRTREIQDRYGLQAKKKFGQNFITEPGVVEKIARSAIDDPSDLVFEIGPGIGALTQFLCEKAQKVVAFEVDPRLPEILQAELGADNLTVILQDFLEAPVEDIIDQFCEPGQKVRFASNLPYYITTPILFRLFESGADIASVTAMMQKEVADRFTAGPGSPDYNALSVITRYRTHVRKVMDVSRQVFSPRPNVDSAVVRFDFIKDHPVRDEKLFIDMVKACFVQRRKTISNNLRQWLQDKELAAKILEKAGIDPAARAQNLDLETFIRLYEENYEDIRKCKGESRP</sequence>
<accession>A0A140DYX6</accession>
<keyword evidence="12" id="KW-1185">Reference proteome</keyword>
<dbReference type="HAMAP" id="MF_00607">
    <property type="entry name" value="16SrRNA_methyltr_A"/>
    <property type="match status" value="1"/>
</dbReference>
<dbReference type="FunFam" id="3.40.50.150:FF:000023">
    <property type="entry name" value="Ribosomal RNA small subunit methyltransferase A"/>
    <property type="match status" value="1"/>
</dbReference>
<dbReference type="Gene3D" id="3.40.50.150">
    <property type="entry name" value="Vaccinia Virus protein VP39"/>
    <property type="match status" value="1"/>
</dbReference>
<dbReference type="EMBL" id="MPJZ01000010">
    <property type="protein sequence ID" value="OLU47094.1"/>
    <property type="molecule type" value="Genomic_DNA"/>
</dbReference>
<feature type="binding site" evidence="7 8">
    <location>
        <position position="31"/>
    </location>
    <ligand>
        <name>S-adenosyl-L-methionine</name>
        <dbReference type="ChEBI" id="CHEBI:59789"/>
    </ligand>
</feature>
<keyword evidence="3 7" id="KW-0489">Methyltransferase</keyword>
<dbReference type="NCBIfam" id="TIGR00755">
    <property type="entry name" value="ksgA"/>
    <property type="match status" value="1"/>
</dbReference>
<dbReference type="PROSITE" id="PS01131">
    <property type="entry name" value="RRNA_A_DIMETH"/>
    <property type="match status" value="1"/>
</dbReference>
<evidence type="ECO:0000313" key="13">
    <source>
        <dbReference type="Proteomes" id="UP000186758"/>
    </source>
</evidence>
<dbReference type="InterPro" id="IPR001737">
    <property type="entry name" value="KsgA/Erm"/>
</dbReference>
<evidence type="ECO:0000256" key="2">
    <source>
        <dbReference type="ARBA" id="ARBA00022552"/>
    </source>
</evidence>
<evidence type="ECO:0000256" key="8">
    <source>
        <dbReference type="PROSITE-ProRule" id="PRU01026"/>
    </source>
</evidence>
<keyword evidence="2 7" id="KW-0698">rRNA processing</keyword>
<feature type="binding site" evidence="7 8">
    <location>
        <position position="101"/>
    </location>
    <ligand>
        <name>S-adenosyl-L-methionine</name>
        <dbReference type="ChEBI" id="CHEBI:59789"/>
    </ligand>
</feature>
<evidence type="ECO:0000256" key="6">
    <source>
        <dbReference type="ARBA" id="ARBA00022884"/>
    </source>
</evidence>
<dbReference type="PANTHER" id="PTHR11727">
    <property type="entry name" value="DIMETHYLADENOSINE TRANSFERASE"/>
    <property type="match status" value="1"/>
</dbReference>
<protein>
    <recommendedName>
        <fullName evidence="7">Ribosomal RNA small subunit methyltransferase A</fullName>
        <ecNumber evidence="7">2.1.1.182</ecNumber>
    </recommendedName>
    <alternativeName>
        <fullName evidence="7">16S rRNA (adenine(1518)-N(6)/adenine(1519)-N(6))-dimethyltransferase</fullName>
    </alternativeName>
    <alternativeName>
        <fullName evidence="7">16S rRNA dimethyladenosine transferase</fullName>
    </alternativeName>
    <alternativeName>
        <fullName evidence="7">16S rRNA dimethylase</fullName>
    </alternativeName>
    <alternativeName>
        <fullName evidence="7">S-adenosylmethionine-6-N', N'-adenosyl(rRNA) dimethyltransferase</fullName>
    </alternativeName>
</protein>
<feature type="binding site" evidence="7 8">
    <location>
        <position position="56"/>
    </location>
    <ligand>
        <name>S-adenosyl-L-methionine</name>
        <dbReference type="ChEBI" id="CHEBI:59789"/>
    </ligand>
</feature>
<feature type="binding site" evidence="7 8">
    <location>
        <position position="126"/>
    </location>
    <ligand>
        <name>S-adenosyl-L-methionine</name>
        <dbReference type="ChEBI" id="CHEBI:59789"/>
    </ligand>
</feature>
<comment type="catalytic activity">
    <reaction evidence="7">
        <text>adenosine(1518)/adenosine(1519) in 16S rRNA + 4 S-adenosyl-L-methionine = N(6)-dimethyladenosine(1518)/N(6)-dimethyladenosine(1519) in 16S rRNA + 4 S-adenosyl-L-homocysteine + 4 H(+)</text>
        <dbReference type="Rhea" id="RHEA:19609"/>
        <dbReference type="Rhea" id="RHEA-COMP:10232"/>
        <dbReference type="Rhea" id="RHEA-COMP:10233"/>
        <dbReference type="ChEBI" id="CHEBI:15378"/>
        <dbReference type="ChEBI" id="CHEBI:57856"/>
        <dbReference type="ChEBI" id="CHEBI:59789"/>
        <dbReference type="ChEBI" id="CHEBI:74411"/>
        <dbReference type="ChEBI" id="CHEBI:74493"/>
        <dbReference type="EC" id="2.1.1.182"/>
    </reaction>
</comment>
<evidence type="ECO:0000256" key="5">
    <source>
        <dbReference type="ARBA" id="ARBA00022691"/>
    </source>
</evidence>